<evidence type="ECO:0000256" key="2">
    <source>
        <dbReference type="ARBA" id="ARBA00006626"/>
    </source>
</evidence>
<dbReference type="SUPFAM" id="SSF64356">
    <property type="entry name" value="SNARE-like"/>
    <property type="match status" value="1"/>
</dbReference>
<organism evidence="4 5">
    <name type="scientific">Dictyocaulus viviparus</name>
    <name type="common">Bovine lungworm</name>
    <dbReference type="NCBI Taxonomy" id="29172"/>
    <lineage>
        <taxon>Eukaryota</taxon>
        <taxon>Metazoa</taxon>
        <taxon>Ecdysozoa</taxon>
        <taxon>Nematoda</taxon>
        <taxon>Chromadorea</taxon>
        <taxon>Rhabditida</taxon>
        <taxon>Rhabditina</taxon>
        <taxon>Rhabditomorpha</taxon>
        <taxon>Strongyloidea</taxon>
        <taxon>Metastrongylidae</taxon>
        <taxon>Dictyocaulus</taxon>
    </lineage>
</organism>
<dbReference type="PANTHER" id="PTHR12403">
    <property type="entry name" value="TRAFFICKING PROTEIN PARTICLE COMPLEX SUBUNIT 2"/>
    <property type="match status" value="1"/>
</dbReference>
<evidence type="ECO:0000313" key="5">
    <source>
        <dbReference type="Proteomes" id="UP000053766"/>
    </source>
</evidence>
<dbReference type="InterPro" id="IPR006722">
    <property type="entry name" value="Sedlin"/>
</dbReference>
<accession>A0A0D8XDF4</accession>
<comment type="similarity">
    <text evidence="2">Belongs to the TRAPP small subunits family. Sedlin subfamily.</text>
</comment>
<evidence type="ECO:0000256" key="3">
    <source>
        <dbReference type="ARBA" id="ARBA00022892"/>
    </source>
</evidence>
<dbReference type="EMBL" id="KN716641">
    <property type="protein sequence ID" value="KJH42665.1"/>
    <property type="molecule type" value="Genomic_DNA"/>
</dbReference>
<dbReference type="AlphaFoldDB" id="A0A0D8XDF4"/>
<dbReference type="GO" id="GO:0048471">
    <property type="term" value="C:perinuclear region of cytoplasm"/>
    <property type="evidence" value="ECO:0007669"/>
    <property type="project" value="UniProtKB-SubCell"/>
</dbReference>
<keyword evidence="3" id="KW-0931">ER-Golgi transport</keyword>
<evidence type="ECO:0008006" key="6">
    <source>
        <dbReference type="Google" id="ProtNLM"/>
    </source>
</evidence>
<dbReference type="Pfam" id="PF04628">
    <property type="entry name" value="Sedlin_N"/>
    <property type="match status" value="1"/>
</dbReference>
<dbReference type="InterPro" id="IPR011012">
    <property type="entry name" value="Longin-like_dom_sf"/>
</dbReference>
<proteinExistence type="inferred from homology"/>
<comment type="subcellular location">
    <subcellularLocation>
        <location evidence="1">Cytoplasm</location>
        <location evidence="1">Perinuclear region</location>
    </subcellularLocation>
</comment>
<keyword evidence="5" id="KW-1185">Reference proteome</keyword>
<gene>
    <name evidence="4" type="ORF">DICVIV_11350</name>
</gene>
<dbReference type="OrthoDB" id="10258445at2759"/>
<dbReference type="Proteomes" id="UP000053766">
    <property type="component" value="Unassembled WGS sequence"/>
</dbReference>
<evidence type="ECO:0000256" key="1">
    <source>
        <dbReference type="ARBA" id="ARBA00004556"/>
    </source>
</evidence>
<dbReference type="STRING" id="29172.A0A0D8XDF4"/>
<dbReference type="GO" id="GO:0006888">
    <property type="term" value="P:endoplasmic reticulum to Golgi vesicle-mediated transport"/>
    <property type="evidence" value="ECO:0007669"/>
    <property type="project" value="InterPro"/>
</dbReference>
<reference evidence="5" key="2">
    <citation type="journal article" date="2016" name="Sci. Rep.">
        <title>Dictyocaulus viviparus genome, variome and transcriptome elucidate lungworm biology and support future intervention.</title>
        <authorList>
            <person name="McNulty S.N."/>
            <person name="Strube C."/>
            <person name="Rosa B.A."/>
            <person name="Martin J.C."/>
            <person name="Tyagi R."/>
            <person name="Choi Y.J."/>
            <person name="Wang Q."/>
            <person name="Hallsworth Pepin K."/>
            <person name="Zhang X."/>
            <person name="Ozersky P."/>
            <person name="Wilson R.K."/>
            <person name="Sternberg P.W."/>
            <person name="Gasser R.B."/>
            <person name="Mitreva M."/>
        </authorList>
    </citation>
    <scope>NUCLEOTIDE SEQUENCE [LARGE SCALE GENOMIC DNA]</scope>
    <source>
        <strain evidence="5">HannoverDv2000</strain>
    </source>
</reference>
<reference evidence="4 5" key="1">
    <citation type="submission" date="2013-11" db="EMBL/GenBank/DDBJ databases">
        <title>Draft genome of the bovine lungworm Dictyocaulus viviparus.</title>
        <authorList>
            <person name="Mitreva M."/>
        </authorList>
    </citation>
    <scope>NUCLEOTIDE SEQUENCE [LARGE SCALE GENOMIC DNA]</scope>
    <source>
        <strain evidence="4 5">HannoverDv2000</strain>
    </source>
</reference>
<keyword evidence="3" id="KW-0813">Transport</keyword>
<dbReference type="Gene3D" id="3.30.450.70">
    <property type="match status" value="1"/>
</dbReference>
<name>A0A0D8XDF4_DICVI</name>
<evidence type="ECO:0000313" key="4">
    <source>
        <dbReference type="EMBL" id="KJH42665.1"/>
    </source>
</evidence>
<sequence>MPKYDHYAALFYSFGFITNTGVRMVLVLEVNNLELKDLDIRSIFKHFHTLYCNAISNPFYCLGDEISSKTVVEAGLRILNDNFEI</sequence>
<protein>
    <recommendedName>
        <fullName evidence="6">Sedlin, region</fullName>
    </recommendedName>
</protein>